<keyword evidence="2" id="KW-1185">Reference proteome</keyword>
<sequence>MAIPHPRATPGYLTQRDTEVRLSRAVRVKNKAPSPVQITAEQILRDARGCQDSSINPPRKKIADFDELSEYRLGERNLFEEKIGRAGCGMSAWVRYARWEEQQGDLTRARSVYERALSVVAQHRDHTLWVKYAEFEMRNRSVSHARNVWDRAVALLPRVDQLWCKYAHMEEVLGAYANARKVFERWMAWHQGTDGWDAYVKFETRYGEAERTRALYERLVAEHPLPNTFKRYAQFETKHGEAERAHRLHQRAAELLIADGKDPEVDAAIATNKRISPYEDAVRKNPLNYDAWFDYLAREESVGSKDSIRDVYERAIANVPPAEEKRYWQRYIYLWINYALYEELDAQDMGRAREIYRECLKLIPHKKFTFAKVWIMAAQLEIRRKDLSAARQLMGKAIGMAPKGKIFKYIEMEMRLGNVDRCRILYQKYIEWSPANCYAWRKYAELERELGESDRARSIYELAIAQPALDMPEFLLKDLAEFDATAGLSSIDREINAPRIAKRNRPLPDEVSDAKHLKILQAAHRWKNSKE</sequence>
<name>A0ACD5VLT2_AVESA</name>
<reference evidence="1" key="1">
    <citation type="submission" date="2021-05" db="EMBL/GenBank/DDBJ databases">
        <authorList>
            <person name="Scholz U."/>
            <person name="Mascher M."/>
            <person name="Fiebig A."/>
        </authorList>
    </citation>
    <scope>NUCLEOTIDE SEQUENCE [LARGE SCALE GENOMIC DNA]</scope>
</reference>
<protein>
    <submittedName>
        <fullName evidence="1">Uncharacterized protein</fullName>
    </submittedName>
</protein>
<evidence type="ECO:0000313" key="1">
    <source>
        <dbReference type="EnsemblPlants" id="AVESA.00010b.r2.3CG0472640.1.CDS.1"/>
    </source>
</evidence>
<proteinExistence type="predicted"/>
<evidence type="ECO:0000313" key="2">
    <source>
        <dbReference type="Proteomes" id="UP001732700"/>
    </source>
</evidence>
<accession>A0ACD5VLT2</accession>
<dbReference type="Proteomes" id="UP001732700">
    <property type="component" value="Chromosome 3C"/>
</dbReference>
<organism evidence="1 2">
    <name type="scientific">Avena sativa</name>
    <name type="common">Oat</name>
    <dbReference type="NCBI Taxonomy" id="4498"/>
    <lineage>
        <taxon>Eukaryota</taxon>
        <taxon>Viridiplantae</taxon>
        <taxon>Streptophyta</taxon>
        <taxon>Embryophyta</taxon>
        <taxon>Tracheophyta</taxon>
        <taxon>Spermatophyta</taxon>
        <taxon>Magnoliopsida</taxon>
        <taxon>Liliopsida</taxon>
        <taxon>Poales</taxon>
        <taxon>Poaceae</taxon>
        <taxon>BOP clade</taxon>
        <taxon>Pooideae</taxon>
        <taxon>Poodae</taxon>
        <taxon>Poeae</taxon>
        <taxon>Poeae Chloroplast Group 1 (Aveneae type)</taxon>
        <taxon>Aveninae</taxon>
        <taxon>Avena</taxon>
    </lineage>
</organism>
<dbReference type="EnsemblPlants" id="AVESA.00010b.r2.3CG0472640.1">
    <property type="protein sequence ID" value="AVESA.00010b.r2.3CG0472640.1.CDS.1"/>
    <property type="gene ID" value="AVESA.00010b.r2.3CG0472640"/>
</dbReference>
<reference evidence="1" key="2">
    <citation type="submission" date="2025-09" db="UniProtKB">
        <authorList>
            <consortium name="EnsemblPlants"/>
        </authorList>
    </citation>
    <scope>IDENTIFICATION</scope>
</reference>